<feature type="compositionally biased region" description="Low complexity" evidence="1">
    <location>
        <begin position="171"/>
        <end position="181"/>
    </location>
</feature>
<proteinExistence type="predicted"/>
<accession>A0AAD5QJK0</accession>
<dbReference type="AlphaFoldDB" id="A0AAD5QJK0"/>
<reference evidence="2" key="1">
    <citation type="submission" date="2021-06" db="EMBL/GenBank/DDBJ databases">
        <title>Parelaphostrongylus tenuis whole genome reference sequence.</title>
        <authorList>
            <person name="Garwood T.J."/>
            <person name="Larsen P.A."/>
            <person name="Fountain-Jones N.M."/>
            <person name="Garbe J.R."/>
            <person name="Macchietto M.G."/>
            <person name="Kania S.A."/>
            <person name="Gerhold R.W."/>
            <person name="Richards J.E."/>
            <person name="Wolf T.M."/>
        </authorList>
    </citation>
    <scope>NUCLEOTIDE SEQUENCE</scope>
    <source>
        <strain evidence="2">MNPRO001-30</strain>
        <tissue evidence="2">Meninges</tissue>
    </source>
</reference>
<dbReference type="Proteomes" id="UP001196413">
    <property type="component" value="Unassembled WGS sequence"/>
</dbReference>
<evidence type="ECO:0000313" key="2">
    <source>
        <dbReference type="EMBL" id="KAJ1351879.1"/>
    </source>
</evidence>
<keyword evidence="3" id="KW-1185">Reference proteome</keyword>
<protein>
    <submittedName>
        <fullName evidence="2">Uncharacterized protein</fullName>
    </submittedName>
</protein>
<sequence length="188" mass="21384">MEYEEWQALLNNKKWLEFDSDSESISSVSDIVFSDIDNIVVSDGSSTDLEEGEVVESGGEEADENSQCKILTFDQGLIRRLMTEEEFRIDPALARLPEQKEVIQIVSCFDYHKSKDGVIRSTRNHEMIVGSFKSMLNDIQSMKKERPKLDSPERILMHSCWKCARREGKSSSESSISSSSSGKRFTLQ</sequence>
<comment type="caution">
    <text evidence="2">The sequence shown here is derived from an EMBL/GenBank/DDBJ whole genome shotgun (WGS) entry which is preliminary data.</text>
</comment>
<gene>
    <name evidence="2" type="ORF">KIN20_008043</name>
</gene>
<evidence type="ECO:0000313" key="3">
    <source>
        <dbReference type="Proteomes" id="UP001196413"/>
    </source>
</evidence>
<feature type="region of interest" description="Disordered" evidence="1">
    <location>
        <begin position="166"/>
        <end position="188"/>
    </location>
</feature>
<dbReference type="EMBL" id="JAHQIW010001244">
    <property type="protein sequence ID" value="KAJ1351879.1"/>
    <property type="molecule type" value="Genomic_DNA"/>
</dbReference>
<organism evidence="2 3">
    <name type="scientific">Parelaphostrongylus tenuis</name>
    <name type="common">Meningeal worm</name>
    <dbReference type="NCBI Taxonomy" id="148309"/>
    <lineage>
        <taxon>Eukaryota</taxon>
        <taxon>Metazoa</taxon>
        <taxon>Ecdysozoa</taxon>
        <taxon>Nematoda</taxon>
        <taxon>Chromadorea</taxon>
        <taxon>Rhabditida</taxon>
        <taxon>Rhabditina</taxon>
        <taxon>Rhabditomorpha</taxon>
        <taxon>Strongyloidea</taxon>
        <taxon>Metastrongylidae</taxon>
        <taxon>Parelaphostrongylus</taxon>
    </lineage>
</organism>
<evidence type="ECO:0000256" key="1">
    <source>
        <dbReference type="SAM" id="MobiDB-lite"/>
    </source>
</evidence>
<name>A0AAD5QJK0_PARTN</name>